<dbReference type="GO" id="GO:0009007">
    <property type="term" value="F:site-specific DNA-methyltransferase (adenine-specific) activity"/>
    <property type="evidence" value="ECO:0007669"/>
    <property type="project" value="UniProtKB-EC"/>
</dbReference>
<proteinExistence type="predicted"/>
<accession>A0A5C6ZPP1</accession>
<dbReference type="RefSeq" id="WP_147084772.1">
    <property type="nucleotide sequence ID" value="NZ_VORM01000003.1"/>
</dbReference>
<comment type="catalytic activity">
    <reaction evidence="5">
        <text>a 2'-deoxyadenosine in DNA + S-adenosyl-L-methionine = an N(6)-methyl-2'-deoxyadenosine in DNA + S-adenosyl-L-homocysteine + H(+)</text>
        <dbReference type="Rhea" id="RHEA:15197"/>
        <dbReference type="Rhea" id="RHEA-COMP:12418"/>
        <dbReference type="Rhea" id="RHEA-COMP:12419"/>
        <dbReference type="ChEBI" id="CHEBI:15378"/>
        <dbReference type="ChEBI" id="CHEBI:57856"/>
        <dbReference type="ChEBI" id="CHEBI:59789"/>
        <dbReference type="ChEBI" id="CHEBI:90615"/>
        <dbReference type="ChEBI" id="CHEBI:90616"/>
        <dbReference type="EC" id="2.1.1.72"/>
    </reaction>
</comment>
<evidence type="ECO:0000313" key="6">
    <source>
        <dbReference type="EMBL" id="TXD91311.1"/>
    </source>
</evidence>
<dbReference type="InterPro" id="IPR012327">
    <property type="entry name" value="MeTrfase_D12"/>
</dbReference>
<dbReference type="Pfam" id="PF02086">
    <property type="entry name" value="MethyltransfD12"/>
    <property type="match status" value="1"/>
</dbReference>
<dbReference type="EC" id="2.1.1.72" evidence="1"/>
<evidence type="ECO:0000256" key="1">
    <source>
        <dbReference type="ARBA" id="ARBA00011900"/>
    </source>
</evidence>
<dbReference type="GO" id="GO:0009307">
    <property type="term" value="P:DNA restriction-modification system"/>
    <property type="evidence" value="ECO:0007669"/>
    <property type="project" value="InterPro"/>
</dbReference>
<gene>
    <name evidence="6" type="ORF">ESY86_01635</name>
</gene>
<dbReference type="OrthoDB" id="9805629at2"/>
<keyword evidence="3" id="KW-0808">Transferase</keyword>
<keyword evidence="7" id="KW-1185">Reference proteome</keyword>
<keyword evidence="4" id="KW-0949">S-adenosyl-L-methionine</keyword>
<dbReference type="InterPro" id="IPR029063">
    <property type="entry name" value="SAM-dependent_MTases_sf"/>
</dbReference>
<name>A0A5C6ZPP1_9FLAO</name>
<keyword evidence="2 6" id="KW-0489">Methyltransferase</keyword>
<dbReference type="GO" id="GO:0003676">
    <property type="term" value="F:nucleic acid binding"/>
    <property type="evidence" value="ECO:0007669"/>
    <property type="project" value="InterPro"/>
</dbReference>
<reference evidence="6 7" key="1">
    <citation type="submission" date="2019-08" db="EMBL/GenBank/DDBJ databases">
        <title>Genomes of Subsaximicrobium wynnwilliamsii strains.</title>
        <authorList>
            <person name="Bowman J.P."/>
        </authorList>
    </citation>
    <scope>NUCLEOTIDE SEQUENCE [LARGE SCALE GENOMIC DNA]</scope>
    <source>
        <strain evidence="6 7">2-80-2</strain>
    </source>
</reference>
<dbReference type="PROSITE" id="PS00092">
    <property type="entry name" value="N6_MTASE"/>
    <property type="match status" value="1"/>
</dbReference>
<comment type="caution">
    <text evidence="6">The sequence shown here is derived from an EMBL/GenBank/DDBJ whole genome shotgun (WGS) entry which is preliminary data.</text>
</comment>
<dbReference type="EMBL" id="VORO01000001">
    <property type="protein sequence ID" value="TXD91311.1"/>
    <property type="molecule type" value="Genomic_DNA"/>
</dbReference>
<sequence length="353" mass="41496">MSNYPKVNYIGNKEKIASWICDQFPKDAKTLFDAFSGGCSLSYEAKSRGLEVCTNDVLKVNYHIANALIKNNATRLTQSDIDILFSGEPFEGFMFANYSEVYFFSEECKTLDLYRKNIEKLDSEAKKSLAFALIRRAMIRKMPYSRFNLSWEQIVQLRDEDYSYKKYKRRRAYHNKSFKFHVLNNLEAYNAAIFSNNKTHNAHNDDVFNVLDRIKADIIYLDPPYTGSMNNYFGFYGLMDDFIASEKTKPFEHHFMDKKSAISLFDTLFSKLSNFKYWYLSYNNSSYPSKEELLNLLHKYADNIKVIERKHVYKITGKEKKEKNKEFLFIVENKHHDKNQSKRTGQAICETAN</sequence>
<evidence type="ECO:0000256" key="5">
    <source>
        <dbReference type="ARBA" id="ARBA00047942"/>
    </source>
</evidence>
<evidence type="ECO:0000256" key="3">
    <source>
        <dbReference type="ARBA" id="ARBA00022679"/>
    </source>
</evidence>
<dbReference type="Proteomes" id="UP000321578">
    <property type="component" value="Unassembled WGS sequence"/>
</dbReference>
<protein>
    <recommendedName>
        <fullName evidence="1">site-specific DNA-methyltransferase (adenine-specific)</fullName>
        <ecNumber evidence="1">2.1.1.72</ecNumber>
    </recommendedName>
</protein>
<organism evidence="6 7">
    <name type="scientific">Subsaximicrobium wynnwilliamsii</name>
    <dbReference type="NCBI Taxonomy" id="291179"/>
    <lineage>
        <taxon>Bacteria</taxon>
        <taxon>Pseudomonadati</taxon>
        <taxon>Bacteroidota</taxon>
        <taxon>Flavobacteriia</taxon>
        <taxon>Flavobacteriales</taxon>
        <taxon>Flavobacteriaceae</taxon>
        <taxon>Subsaximicrobium</taxon>
    </lineage>
</organism>
<dbReference type="SUPFAM" id="SSF53335">
    <property type="entry name" value="S-adenosyl-L-methionine-dependent methyltransferases"/>
    <property type="match status" value="1"/>
</dbReference>
<evidence type="ECO:0000256" key="4">
    <source>
        <dbReference type="ARBA" id="ARBA00022691"/>
    </source>
</evidence>
<dbReference type="PRINTS" id="PR00505">
    <property type="entry name" value="D12N6MTFRASE"/>
</dbReference>
<dbReference type="InterPro" id="IPR002052">
    <property type="entry name" value="DNA_methylase_N6_adenine_CS"/>
</dbReference>
<dbReference type="Gene3D" id="3.40.50.150">
    <property type="entry name" value="Vaccinia Virus protein VP39"/>
    <property type="match status" value="2"/>
</dbReference>
<dbReference type="AlphaFoldDB" id="A0A5C6ZPP1"/>
<evidence type="ECO:0000256" key="2">
    <source>
        <dbReference type="ARBA" id="ARBA00022603"/>
    </source>
</evidence>
<dbReference type="GO" id="GO:0032259">
    <property type="term" value="P:methylation"/>
    <property type="evidence" value="ECO:0007669"/>
    <property type="project" value="UniProtKB-KW"/>
</dbReference>
<evidence type="ECO:0000313" key="7">
    <source>
        <dbReference type="Proteomes" id="UP000321578"/>
    </source>
</evidence>